<dbReference type="HOGENOM" id="CLU_903729_0_0_1"/>
<evidence type="ECO:0000313" key="2">
    <source>
        <dbReference type="EMBL" id="CCH43145.1"/>
    </source>
</evidence>
<feature type="compositionally biased region" description="Low complexity" evidence="1">
    <location>
        <begin position="142"/>
        <end position="159"/>
    </location>
</feature>
<dbReference type="eggNOG" id="ENOG502S235">
    <property type="taxonomic scope" value="Eukaryota"/>
</dbReference>
<feature type="compositionally biased region" description="Polar residues" evidence="1">
    <location>
        <begin position="87"/>
        <end position="97"/>
    </location>
</feature>
<reference evidence="2 3" key="1">
    <citation type="journal article" date="2012" name="Eukaryot. Cell">
        <title>Draft genome sequence of Wickerhamomyces ciferrii NRRL Y-1031 F-60-10.</title>
        <authorList>
            <person name="Schneider J."/>
            <person name="Andrea H."/>
            <person name="Blom J."/>
            <person name="Jaenicke S."/>
            <person name="Ruckert C."/>
            <person name="Schorsch C."/>
            <person name="Szczepanowski R."/>
            <person name="Farwick M."/>
            <person name="Goesmann A."/>
            <person name="Puhler A."/>
            <person name="Schaffer S."/>
            <person name="Tauch A."/>
            <person name="Kohler T."/>
            <person name="Brinkrolf K."/>
        </authorList>
    </citation>
    <scope>NUCLEOTIDE SEQUENCE [LARGE SCALE GENOMIC DNA]</scope>
    <source>
        <strain evidence="3">ATCC 14091 / BCRC 22168 / CBS 111 / JCM 3599 / NBRC 0793 / NRRL Y-1031 F-60-10</strain>
    </source>
</reference>
<dbReference type="GO" id="GO:0008270">
    <property type="term" value="F:zinc ion binding"/>
    <property type="evidence" value="ECO:0007669"/>
    <property type="project" value="InterPro"/>
</dbReference>
<accession>K0KDF6</accession>
<feature type="compositionally biased region" description="Basic and acidic residues" evidence="1">
    <location>
        <begin position="113"/>
        <end position="132"/>
    </location>
</feature>
<dbReference type="GO" id="GO:0000981">
    <property type="term" value="F:DNA-binding transcription factor activity, RNA polymerase II-specific"/>
    <property type="evidence" value="ECO:0007669"/>
    <property type="project" value="InterPro"/>
</dbReference>
<dbReference type="Gene3D" id="4.10.240.10">
    <property type="entry name" value="Zn(2)-C6 fungal-type DNA-binding domain"/>
    <property type="match status" value="1"/>
</dbReference>
<name>K0KDF6_WICCF</name>
<feature type="compositionally biased region" description="Acidic residues" evidence="1">
    <location>
        <begin position="98"/>
        <end position="112"/>
    </location>
</feature>
<proteinExistence type="predicted"/>
<feature type="region of interest" description="Disordered" evidence="1">
    <location>
        <begin position="87"/>
        <end position="195"/>
    </location>
</feature>
<evidence type="ECO:0000256" key="1">
    <source>
        <dbReference type="SAM" id="MobiDB-lite"/>
    </source>
</evidence>
<dbReference type="CDD" id="cd00067">
    <property type="entry name" value="GAL4"/>
    <property type="match status" value="1"/>
</dbReference>
<evidence type="ECO:0008006" key="4">
    <source>
        <dbReference type="Google" id="ProtNLM"/>
    </source>
</evidence>
<keyword evidence="3" id="KW-1185">Reference proteome</keyword>
<gene>
    <name evidence="2" type="ORF">BN7_2692</name>
</gene>
<protein>
    <recommendedName>
        <fullName evidence="4">Zn(2)-C6 fungal-type domain-containing protein</fullName>
    </recommendedName>
</protein>
<organism evidence="2 3">
    <name type="scientific">Wickerhamomyces ciferrii (strain ATCC 14091 / BCRC 22168 / CBS 111 / JCM 3599 / NBRC 0793 / NRRL Y-1031 F-60-10)</name>
    <name type="common">Yeast</name>
    <name type="synonym">Pichia ciferrii</name>
    <dbReference type="NCBI Taxonomy" id="1206466"/>
    <lineage>
        <taxon>Eukaryota</taxon>
        <taxon>Fungi</taxon>
        <taxon>Dikarya</taxon>
        <taxon>Ascomycota</taxon>
        <taxon>Saccharomycotina</taxon>
        <taxon>Saccharomycetes</taxon>
        <taxon>Phaffomycetales</taxon>
        <taxon>Wickerhamomycetaceae</taxon>
        <taxon>Wickerhamomyces</taxon>
    </lineage>
</organism>
<sequence length="308" mass="35869">MSFNCQGYITTKLNNVYTPYTMSFIISNNNRLLLLPSLETPKDYNSIDLQYDLNKFKFNNASSDNYNNIKLPRLSITEDNYNYNYDSKSSRSSIFSNESDDGFSSNDEDFNDEEPKLVEINETKSIDEKKLIPIEPIPKPTPNNSNESIESNDSIQSNETELQSQSQPQPEHIPQTKRHSITPDEPNKSKRQRIGPSCDLCRSKKIKCDAHVEIIEFDIKPDTFELTKTNEIMNNQIISKYLTSQDLSHGFKLKYCNNKIIKFKDCSYCSIKNHPCIYERGYTKDDIMKYNLLRNIKKKKKTSRKRRS</sequence>
<dbReference type="InterPro" id="IPR036864">
    <property type="entry name" value="Zn2-C6_fun-type_DNA-bd_sf"/>
</dbReference>
<dbReference type="SUPFAM" id="SSF57701">
    <property type="entry name" value="Zn2/Cys6 DNA-binding domain"/>
    <property type="match status" value="1"/>
</dbReference>
<dbReference type="STRING" id="1206466.K0KDF6"/>
<dbReference type="EMBL" id="CAIF01000068">
    <property type="protein sequence ID" value="CCH43145.1"/>
    <property type="molecule type" value="Genomic_DNA"/>
</dbReference>
<dbReference type="AlphaFoldDB" id="K0KDF6"/>
<dbReference type="InParanoid" id="K0KDF6"/>
<comment type="caution">
    <text evidence="2">The sequence shown here is derived from an EMBL/GenBank/DDBJ whole genome shotgun (WGS) entry which is preliminary data.</text>
</comment>
<dbReference type="Proteomes" id="UP000009328">
    <property type="component" value="Unassembled WGS sequence"/>
</dbReference>
<evidence type="ECO:0000313" key="3">
    <source>
        <dbReference type="Proteomes" id="UP000009328"/>
    </source>
</evidence>
<dbReference type="InterPro" id="IPR001138">
    <property type="entry name" value="Zn2Cys6_DnaBD"/>
</dbReference>
<feature type="compositionally biased region" description="Polar residues" evidence="1">
    <location>
        <begin position="160"/>
        <end position="169"/>
    </location>
</feature>